<organism evidence="1 2">
    <name type="scientific">Leptospira stimsonii</name>
    <dbReference type="NCBI Taxonomy" id="2202203"/>
    <lineage>
        <taxon>Bacteria</taxon>
        <taxon>Pseudomonadati</taxon>
        <taxon>Spirochaetota</taxon>
        <taxon>Spirochaetia</taxon>
        <taxon>Leptospirales</taxon>
        <taxon>Leptospiraceae</taxon>
        <taxon>Leptospira</taxon>
    </lineage>
</organism>
<protein>
    <submittedName>
        <fullName evidence="1">Uncharacterized protein</fullName>
    </submittedName>
</protein>
<name>A0A396Z5D1_9LEPT</name>
<evidence type="ECO:0000313" key="1">
    <source>
        <dbReference type="EMBL" id="RHX90691.1"/>
    </source>
</evidence>
<comment type="caution">
    <text evidence="1">The sequence shown here is derived from an EMBL/GenBank/DDBJ whole genome shotgun (WGS) entry which is preliminary data.</text>
</comment>
<dbReference type="Proteomes" id="UP000265798">
    <property type="component" value="Unassembled WGS sequence"/>
</dbReference>
<proteinExistence type="predicted"/>
<gene>
    <name evidence="1" type="ORF">DLM75_09875</name>
</gene>
<sequence>MIGVHFAGENGLNSFLKKISFQFEILSRTFWSSGSKFESHFPRAEFIFCKLRMQGIFLRYSDVRSA</sequence>
<evidence type="ECO:0000313" key="2">
    <source>
        <dbReference type="Proteomes" id="UP000265798"/>
    </source>
</evidence>
<dbReference type="AlphaFoldDB" id="A0A396Z5D1"/>
<dbReference type="EMBL" id="QHCT01000002">
    <property type="protein sequence ID" value="RHX90691.1"/>
    <property type="molecule type" value="Genomic_DNA"/>
</dbReference>
<reference evidence="2" key="1">
    <citation type="submission" date="2018-05" db="EMBL/GenBank/DDBJ databases">
        <title>Leptospira yasudae sp. nov. and Leptospira stimsonii sp. nov., two pathogenic species of the genus Leptospira isolated from environmental sources.</title>
        <authorList>
            <person name="Casanovas-Massana A."/>
            <person name="Hamond C."/>
            <person name="Santos L.A."/>
            <person name="Hacker K.P."/>
            <person name="Balassiano I."/>
            <person name="Medeiros M.A."/>
            <person name="Reis M.G."/>
            <person name="Ko A.I."/>
            <person name="Wunder E.A."/>
        </authorList>
    </citation>
    <scope>NUCLEOTIDE SEQUENCE [LARGE SCALE GENOMIC DNA]</scope>
    <source>
        <strain evidence="2">Yale</strain>
    </source>
</reference>
<accession>A0A396Z5D1</accession>